<gene>
    <name evidence="2" type="ORF">O3I_023745</name>
</gene>
<keyword evidence="3" id="KW-1185">Reference proteome</keyword>
<keyword evidence="1" id="KW-1133">Transmembrane helix</keyword>
<evidence type="ECO:0000313" key="3">
    <source>
        <dbReference type="Proteomes" id="UP000006304"/>
    </source>
</evidence>
<protein>
    <submittedName>
        <fullName evidence="2">Uncharacterized protein</fullName>
    </submittedName>
</protein>
<organism evidence="2 3">
    <name type="scientific">Nocardia brasiliensis (strain ATCC 700358 / HUJEG-1)</name>
    <dbReference type="NCBI Taxonomy" id="1133849"/>
    <lineage>
        <taxon>Bacteria</taxon>
        <taxon>Bacillati</taxon>
        <taxon>Actinomycetota</taxon>
        <taxon>Actinomycetes</taxon>
        <taxon>Mycobacteriales</taxon>
        <taxon>Nocardiaceae</taxon>
        <taxon>Nocardia</taxon>
    </lineage>
</organism>
<evidence type="ECO:0000313" key="2">
    <source>
        <dbReference type="EMBL" id="AFU02704.1"/>
    </source>
</evidence>
<reference evidence="2 3" key="1">
    <citation type="journal article" date="2012" name="J. Bacteriol.">
        <title>Complete genome sequence of Nocardia brasiliensis HUJEG-1.</title>
        <authorList>
            <person name="Vera-Cabrera L."/>
            <person name="Ortiz-Lopez R."/>
            <person name="Elizondo-Gonzalez R."/>
            <person name="Perez-Maya A.A."/>
            <person name="Ocampo-Candiani J."/>
        </authorList>
    </citation>
    <scope>NUCLEOTIDE SEQUENCE [LARGE SCALE GENOMIC DNA]</scope>
    <source>
        <strain evidence="3">ATCC 700358</strain>
    </source>
</reference>
<dbReference type="eggNOG" id="ENOG5031EDM">
    <property type="taxonomic scope" value="Bacteria"/>
</dbReference>
<dbReference type="KEGG" id="nbr:O3I_023745"/>
<sequence>MDTETVSSLGPICDYCLQENLPADTRCARCGAPRPPEQLASDPLDAPEQRTGPVIEEKVLPHPGVQWRASVGAVAHKADNGLRNPGRIIAVILGTGTGIVLVVGGLIVAAVMVLIQLLPSFSAPDVARGTAPRSWADQLRAVSTCQRIHVDERCVLTGGHYLLFGGITGGRDLIFWIRQLPEDPLGVTVRRWRAEGGRILCDKATFIQISPTAAVRYASGPAGVVVETDPFTDSARAQAFLTRFSVFC</sequence>
<dbReference type="EMBL" id="CP003876">
    <property type="protein sequence ID" value="AFU02704.1"/>
    <property type="molecule type" value="Genomic_DNA"/>
</dbReference>
<dbReference type="HOGENOM" id="CLU_1123617_0_0_11"/>
<dbReference type="AlphaFoldDB" id="K0F042"/>
<feature type="transmembrane region" description="Helical" evidence="1">
    <location>
        <begin position="88"/>
        <end position="115"/>
    </location>
</feature>
<keyword evidence="1" id="KW-0472">Membrane</keyword>
<dbReference type="STRING" id="1133849.O3I_023745"/>
<dbReference type="Proteomes" id="UP000006304">
    <property type="component" value="Chromosome"/>
</dbReference>
<name>K0F042_NOCB7</name>
<accession>K0F042</accession>
<evidence type="ECO:0000256" key="1">
    <source>
        <dbReference type="SAM" id="Phobius"/>
    </source>
</evidence>
<keyword evidence="1" id="KW-0812">Transmembrane</keyword>
<proteinExistence type="predicted"/>